<reference evidence="18 19" key="1">
    <citation type="submission" date="2009-10" db="EMBL/GenBank/DDBJ databases">
        <authorList>
            <person name="Harkins D.M."/>
            <person name="Madupu R."/>
            <person name="Durkin A.S."/>
            <person name="Torralba M."/>
            <person name="Methe B."/>
            <person name="Sutton G.G."/>
            <person name="Strausberg R.L."/>
            <person name="Nelson K.E."/>
        </authorList>
    </citation>
    <scope>NUCLEOTIDE SEQUENCE [LARGE SCALE GENOMIC DNA]</scope>
    <source>
        <strain evidence="18 19">F0264</strain>
    </source>
</reference>
<evidence type="ECO:0000256" key="15">
    <source>
        <dbReference type="PIRSR" id="PIRSR006769-2"/>
    </source>
</evidence>
<feature type="binding site" evidence="15">
    <location>
        <position position="211"/>
    </location>
    <ligand>
        <name>NADP(+)</name>
        <dbReference type="ChEBI" id="CHEBI:58349"/>
    </ligand>
</feature>
<dbReference type="InterPro" id="IPR002125">
    <property type="entry name" value="CMP_dCMP_dom"/>
</dbReference>
<dbReference type="UniPathway" id="UPA00275">
    <property type="reaction ID" value="UER00401"/>
</dbReference>
<keyword evidence="8 13" id="KW-0378">Hydrolase</keyword>
<dbReference type="InterPro" id="IPR016193">
    <property type="entry name" value="Cytidine_deaminase-like"/>
</dbReference>
<dbReference type="FunFam" id="3.40.140.10:FF:000025">
    <property type="entry name" value="Riboflavin biosynthesis protein RibD"/>
    <property type="match status" value="1"/>
</dbReference>
<evidence type="ECO:0000256" key="8">
    <source>
        <dbReference type="ARBA" id="ARBA00022801"/>
    </source>
</evidence>
<dbReference type="SUPFAM" id="SSF53927">
    <property type="entry name" value="Cytidine deaminase-like"/>
    <property type="match status" value="1"/>
</dbReference>
<feature type="domain" description="CMP/dCMP-type deaminase" evidence="17">
    <location>
        <begin position="16"/>
        <end position="138"/>
    </location>
</feature>
<keyword evidence="6 13" id="KW-0686">Riboflavin biosynthesis</keyword>
<evidence type="ECO:0000256" key="16">
    <source>
        <dbReference type="PIRSR" id="PIRSR006769-3"/>
    </source>
</evidence>
<feature type="active site" description="Proton donor" evidence="14">
    <location>
        <position position="67"/>
    </location>
</feature>
<dbReference type="Proteomes" id="UP000004226">
    <property type="component" value="Unassembled WGS sequence"/>
</dbReference>
<dbReference type="GO" id="GO:0008703">
    <property type="term" value="F:5-amino-6-(5-phosphoribosylamino)uracil reductase activity"/>
    <property type="evidence" value="ECO:0007669"/>
    <property type="project" value="UniProtKB-EC"/>
</dbReference>
<evidence type="ECO:0000256" key="10">
    <source>
        <dbReference type="ARBA" id="ARBA00022857"/>
    </source>
</evidence>
<evidence type="ECO:0000256" key="4">
    <source>
        <dbReference type="ARBA" id="ARBA00005259"/>
    </source>
</evidence>
<dbReference type="NCBIfam" id="TIGR00326">
    <property type="entry name" value="eubact_ribD"/>
    <property type="match status" value="1"/>
</dbReference>
<evidence type="ECO:0000259" key="17">
    <source>
        <dbReference type="PROSITE" id="PS51747"/>
    </source>
</evidence>
<dbReference type="EMBL" id="ADAD01000134">
    <property type="protein sequence ID" value="EEY34754.1"/>
    <property type="molecule type" value="Genomic_DNA"/>
</dbReference>
<dbReference type="InterPro" id="IPR024072">
    <property type="entry name" value="DHFR-like_dom_sf"/>
</dbReference>
<dbReference type="RefSeq" id="WP_006807656.1">
    <property type="nucleotide sequence ID" value="NZ_ADAD01000134.1"/>
</dbReference>
<evidence type="ECO:0000313" key="19">
    <source>
        <dbReference type="Proteomes" id="UP000004226"/>
    </source>
</evidence>
<evidence type="ECO:0000256" key="6">
    <source>
        <dbReference type="ARBA" id="ARBA00022619"/>
    </source>
</evidence>
<dbReference type="EC" id="1.1.1.193" evidence="13"/>
<feature type="binding site" evidence="16">
    <location>
        <position position="65"/>
    </location>
    <ligand>
        <name>Zn(2+)</name>
        <dbReference type="ChEBI" id="CHEBI:29105"/>
        <note>catalytic</note>
    </ligand>
</feature>
<feature type="binding site" evidence="15">
    <location>
        <position position="308"/>
    </location>
    <ligand>
        <name>substrate</name>
    </ligand>
</feature>
<evidence type="ECO:0000256" key="13">
    <source>
        <dbReference type="PIRNR" id="PIRNR006769"/>
    </source>
</evidence>
<feature type="binding site" evidence="16">
    <location>
        <position position="99"/>
    </location>
    <ligand>
        <name>Zn(2+)</name>
        <dbReference type="ChEBI" id="CHEBI:29105"/>
        <note>catalytic</note>
    </ligand>
</feature>
<protein>
    <recommendedName>
        <fullName evidence="13">Riboflavin biosynthesis protein RibD</fullName>
    </recommendedName>
    <domain>
        <recommendedName>
            <fullName evidence="13">Diaminohydroxyphosphoribosylaminopyrimidine deaminase</fullName>
            <shortName evidence="13">DRAP deaminase</shortName>
            <ecNumber evidence="13">3.5.4.26</ecNumber>
        </recommendedName>
        <alternativeName>
            <fullName evidence="13">Riboflavin-specific deaminase</fullName>
        </alternativeName>
    </domain>
    <domain>
        <recommendedName>
            <fullName evidence="13">5-amino-6-(5-phosphoribosylamino)uracil reductase</fullName>
            <ecNumber evidence="13">1.1.1.193</ecNumber>
        </recommendedName>
        <alternativeName>
            <fullName evidence="13">HTP reductase</fullName>
        </alternativeName>
    </domain>
</protein>
<dbReference type="Gene3D" id="3.40.430.10">
    <property type="entry name" value="Dihydrofolate Reductase, subunit A"/>
    <property type="match status" value="1"/>
</dbReference>
<evidence type="ECO:0000256" key="7">
    <source>
        <dbReference type="ARBA" id="ARBA00022723"/>
    </source>
</evidence>
<comment type="catalytic activity">
    <reaction evidence="13">
        <text>2,5-diamino-6-hydroxy-4-(5-phosphoribosylamino)-pyrimidine + H2O + H(+) = 5-amino-6-(5-phospho-D-ribosylamino)uracil + NH4(+)</text>
        <dbReference type="Rhea" id="RHEA:21868"/>
        <dbReference type="ChEBI" id="CHEBI:15377"/>
        <dbReference type="ChEBI" id="CHEBI:15378"/>
        <dbReference type="ChEBI" id="CHEBI:28938"/>
        <dbReference type="ChEBI" id="CHEBI:58453"/>
        <dbReference type="ChEBI" id="CHEBI:58614"/>
        <dbReference type="EC" id="3.5.4.26"/>
    </reaction>
</comment>
<comment type="pathway">
    <text evidence="3 13">Cofactor biosynthesis; riboflavin biosynthesis; 5-amino-6-(D-ribitylamino)uracil from GTP: step 3/4.</text>
</comment>
<dbReference type="Gene3D" id="3.40.140.10">
    <property type="entry name" value="Cytidine Deaminase, domain 2"/>
    <property type="match status" value="1"/>
</dbReference>
<dbReference type="InterPro" id="IPR016192">
    <property type="entry name" value="APOBEC/CMP_deaminase_Zn-bd"/>
</dbReference>
<evidence type="ECO:0000256" key="12">
    <source>
        <dbReference type="ARBA" id="ARBA00023268"/>
    </source>
</evidence>
<evidence type="ECO:0000256" key="14">
    <source>
        <dbReference type="PIRSR" id="PIRSR006769-1"/>
    </source>
</evidence>
<evidence type="ECO:0000256" key="2">
    <source>
        <dbReference type="ARBA" id="ARBA00004882"/>
    </source>
</evidence>
<evidence type="ECO:0000256" key="9">
    <source>
        <dbReference type="ARBA" id="ARBA00022833"/>
    </source>
</evidence>
<feature type="binding site" evidence="16">
    <location>
        <position position="90"/>
    </location>
    <ligand>
        <name>Zn(2+)</name>
        <dbReference type="ChEBI" id="CHEBI:29105"/>
        <note>catalytic</note>
    </ligand>
</feature>
<evidence type="ECO:0000256" key="3">
    <source>
        <dbReference type="ARBA" id="ARBA00004910"/>
    </source>
</evidence>
<dbReference type="PIRSF" id="PIRSF006769">
    <property type="entry name" value="RibD"/>
    <property type="match status" value="1"/>
</dbReference>
<dbReference type="CDD" id="cd01284">
    <property type="entry name" value="Riboflavin_deaminase-reductase"/>
    <property type="match status" value="1"/>
</dbReference>
<dbReference type="InterPro" id="IPR050765">
    <property type="entry name" value="Riboflavin_Biosynth_HTPR"/>
</dbReference>
<feature type="binding site" evidence="15">
    <location>
        <position position="183"/>
    </location>
    <ligand>
        <name>substrate</name>
    </ligand>
</feature>
<comment type="function">
    <text evidence="1 13">Converts 2,5-diamino-6-(ribosylamino)-4(3h)-pyrimidinone 5'-phosphate into 5-amino-6-(ribosylamino)-2,4(1h,3h)-pyrimidinedione 5'-phosphate.</text>
</comment>
<dbReference type="PANTHER" id="PTHR38011">
    <property type="entry name" value="DIHYDROFOLATE REDUCTASE FAMILY PROTEIN (AFU_ORTHOLOGUE AFUA_8G06820)"/>
    <property type="match status" value="1"/>
</dbReference>
<feature type="binding site" evidence="15">
    <location>
        <position position="215"/>
    </location>
    <ligand>
        <name>NADP(+)</name>
        <dbReference type="ChEBI" id="CHEBI:58349"/>
    </ligand>
</feature>
<accession>D0GMG4</accession>
<comment type="similarity">
    <text evidence="5 13">In the C-terminal section; belongs to the HTP reductase family.</text>
</comment>
<dbReference type="eggNOG" id="COG0117">
    <property type="taxonomic scope" value="Bacteria"/>
</dbReference>
<keyword evidence="10 13" id="KW-0521">NADP</keyword>
<dbReference type="GO" id="GO:0009231">
    <property type="term" value="P:riboflavin biosynthetic process"/>
    <property type="evidence" value="ECO:0007669"/>
    <property type="project" value="UniProtKB-UniPathway"/>
</dbReference>
<dbReference type="Pfam" id="PF00383">
    <property type="entry name" value="dCMP_cyt_deam_1"/>
    <property type="match status" value="1"/>
</dbReference>
<dbReference type="InterPro" id="IPR004794">
    <property type="entry name" value="Eubact_RibD"/>
</dbReference>
<dbReference type="Pfam" id="PF01872">
    <property type="entry name" value="RibD_C"/>
    <property type="match status" value="1"/>
</dbReference>
<keyword evidence="11 13" id="KW-0560">Oxidoreductase</keyword>
<dbReference type="InterPro" id="IPR002734">
    <property type="entry name" value="RibDG_C"/>
</dbReference>
<dbReference type="GO" id="GO:0008835">
    <property type="term" value="F:diaminohydroxyphosphoribosylaminopyrimidine deaminase activity"/>
    <property type="evidence" value="ECO:0007669"/>
    <property type="project" value="UniProtKB-EC"/>
</dbReference>
<feature type="binding site" evidence="15">
    <location>
        <position position="169"/>
    </location>
    <ligand>
        <name>NADP(+)</name>
        <dbReference type="ChEBI" id="CHEBI:58349"/>
    </ligand>
</feature>
<proteinExistence type="inferred from homology"/>
<dbReference type="InterPro" id="IPR011549">
    <property type="entry name" value="RibD_C"/>
</dbReference>
<feature type="binding site" evidence="15">
    <location>
        <position position="222"/>
    </location>
    <ligand>
        <name>substrate</name>
    </ligand>
</feature>
<evidence type="ECO:0000256" key="5">
    <source>
        <dbReference type="ARBA" id="ARBA00007417"/>
    </source>
</evidence>
<gene>
    <name evidence="18" type="primary">ribD</name>
    <name evidence="18" type="ORF">HMPREF0554_1380</name>
</gene>
<dbReference type="PROSITE" id="PS51747">
    <property type="entry name" value="CYT_DCMP_DEAMINASES_2"/>
    <property type="match status" value="1"/>
</dbReference>
<dbReference type="eggNOG" id="COG1985">
    <property type="taxonomic scope" value="Bacteria"/>
</dbReference>
<dbReference type="EC" id="3.5.4.26" evidence="13"/>
<comment type="similarity">
    <text evidence="4 13">In the N-terminal section; belongs to the cytidine and deoxycytidylate deaminase family.</text>
</comment>
<evidence type="ECO:0000256" key="11">
    <source>
        <dbReference type="ARBA" id="ARBA00023002"/>
    </source>
</evidence>
<keyword evidence="12" id="KW-0511">Multifunctional enzyme</keyword>
<dbReference type="GO" id="GO:0008270">
    <property type="term" value="F:zinc ion binding"/>
    <property type="evidence" value="ECO:0007669"/>
    <property type="project" value="InterPro"/>
</dbReference>
<dbReference type="PANTHER" id="PTHR38011:SF7">
    <property type="entry name" value="2,5-DIAMINO-6-RIBOSYLAMINO-4(3H)-PYRIMIDINONE 5'-PHOSPHATE REDUCTASE"/>
    <property type="match status" value="1"/>
</dbReference>
<evidence type="ECO:0000313" key="18">
    <source>
        <dbReference type="EMBL" id="EEY34754.1"/>
    </source>
</evidence>
<comment type="catalytic activity">
    <reaction evidence="13">
        <text>5-amino-6-(5-phospho-D-ribitylamino)uracil + NADP(+) = 5-amino-6-(5-phospho-D-ribosylamino)uracil + NADPH + H(+)</text>
        <dbReference type="Rhea" id="RHEA:17845"/>
        <dbReference type="ChEBI" id="CHEBI:15378"/>
        <dbReference type="ChEBI" id="CHEBI:57783"/>
        <dbReference type="ChEBI" id="CHEBI:58349"/>
        <dbReference type="ChEBI" id="CHEBI:58421"/>
        <dbReference type="ChEBI" id="CHEBI:58453"/>
        <dbReference type="EC" id="1.1.1.193"/>
    </reaction>
</comment>
<organism evidence="18 19">
    <name type="scientific">Pseudoleptotrichia goodfellowii F0264</name>
    <dbReference type="NCBI Taxonomy" id="596323"/>
    <lineage>
        <taxon>Bacteria</taxon>
        <taxon>Fusobacteriati</taxon>
        <taxon>Fusobacteriota</taxon>
        <taxon>Fusobacteriia</taxon>
        <taxon>Fusobacteriales</taxon>
        <taxon>Leptotrichiaceae</taxon>
        <taxon>Pseudoleptotrichia</taxon>
    </lineage>
</organism>
<dbReference type="NCBIfam" id="TIGR00227">
    <property type="entry name" value="ribD_Cterm"/>
    <property type="match status" value="1"/>
</dbReference>
<dbReference type="PROSITE" id="PS00903">
    <property type="entry name" value="CYT_DCMP_DEAMINASES_1"/>
    <property type="match status" value="1"/>
</dbReference>
<comment type="caution">
    <text evidence="18">The sequence shown here is derived from an EMBL/GenBank/DDBJ whole genome shotgun (WGS) entry which is preliminary data.</text>
</comment>
<comment type="pathway">
    <text evidence="2 13">Cofactor biosynthesis; riboflavin biosynthesis; 5-amino-6-(D-ribitylamino)uracil from GTP: step 2/4.</text>
</comment>
<dbReference type="GO" id="GO:0050661">
    <property type="term" value="F:NADP binding"/>
    <property type="evidence" value="ECO:0007669"/>
    <property type="project" value="InterPro"/>
</dbReference>
<evidence type="ECO:0000256" key="1">
    <source>
        <dbReference type="ARBA" id="ARBA00002151"/>
    </source>
</evidence>
<keyword evidence="19" id="KW-1185">Reference proteome</keyword>
<feature type="binding site" evidence="15">
    <location>
        <position position="199"/>
    </location>
    <ligand>
        <name>NADP(+)</name>
        <dbReference type="ChEBI" id="CHEBI:58349"/>
    </ligand>
</feature>
<dbReference type="AlphaFoldDB" id="D0GMG4"/>
<comment type="cofactor">
    <cofactor evidence="13 16">
        <name>Zn(2+)</name>
        <dbReference type="ChEBI" id="CHEBI:29105"/>
    </cofactor>
    <text evidence="13 16">Binds 1 zinc ion.</text>
</comment>
<keyword evidence="9 13" id="KW-0862">Zinc</keyword>
<sequence>MNKEINKKDCDNNISKEDAEYMKMALELAKKGIGRVNPNPLVGAVIVKNGKIIGEGYHKMFGEAHAEVHAIENAGEETKNATIYVTLEPCSHYGKTPPCAEKIIKAGIKRCVIGSGDPNPEVAGKGIEMLKNSGIEVTENVLKKECDELNQVFFKYIKSKIPYLFLKCGITLDGKIALSNGESKWITNEKAREKVQYYRNKFMGIMVGINTVLYDNPSLTARIENGVDPFRIIIDPNLRITEDYNIIKNNSDGKTVIVTSVINKNSDKVEIFKERKKLKFIFLKGKNFLMRDILEEIGKEGIDSVLLEGGEKLISKAFSEKVIDGGEIFISNKIFGDKTAKSFISGFTKINTDEAITLNNIKYNIYDNNIGVEFYFKKYDES</sequence>
<keyword evidence="7 13" id="KW-0479">Metal-binding</keyword>
<feature type="binding site" evidence="15">
    <location>
        <position position="185"/>
    </location>
    <ligand>
        <name>NADP(+)</name>
        <dbReference type="ChEBI" id="CHEBI:58349"/>
    </ligand>
</feature>
<feature type="binding site" evidence="15">
    <location>
        <position position="219"/>
    </location>
    <ligand>
        <name>substrate</name>
    </ligand>
</feature>
<name>D0GMG4_9FUSO</name>
<dbReference type="SUPFAM" id="SSF53597">
    <property type="entry name" value="Dihydrofolate reductase-like"/>
    <property type="match status" value="1"/>
</dbReference>